<feature type="region of interest" description="Disordered" evidence="1">
    <location>
        <begin position="1"/>
        <end position="33"/>
    </location>
</feature>
<comment type="caution">
    <text evidence="3">The sequence shown here is derived from an EMBL/GenBank/DDBJ whole genome shotgun (WGS) entry which is preliminary data.</text>
</comment>
<keyword evidence="4" id="KW-1185">Reference proteome</keyword>
<keyword evidence="2" id="KW-0812">Transmembrane</keyword>
<evidence type="ECO:0000313" key="4">
    <source>
        <dbReference type="Proteomes" id="UP000321328"/>
    </source>
</evidence>
<name>A0A511D061_9PSEU</name>
<gene>
    <name evidence="3" type="ORF">PA7_20190</name>
</gene>
<dbReference type="STRING" id="1123024.GCA_000423625_03690"/>
<dbReference type="AlphaFoldDB" id="A0A511D061"/>
<sequence length="66" mass="7013">MDGDDPDTAWIREQVDQVFDPSSESRSADTEVTDQGIADKVALAAALVMSLVFLCFLVVLALTAGP</sequence>
<keyword evidence="2" id="KW-0472">Membrane</keyword>
<evidence type="ECO:0000313" key="3">
    <source>
        <dbReference type="EMBL" id="GEL18182.1"/>
    </source>
</evidence>
<proteinExistence type="predicted"/>
<keyword evidence="2" id="KW-1133">Transmembrane helix</keyword>
<evidence type="ECO:0000256" key="1">
    <source>
        <dbReference type="SAM" id="MobiDB-lite"/>
    </source>
</evidence>
<organism evidence="3 4">
    <name type="scientific">Pseudonocardia asaccharolytica DSM 44247 = NBRC 16224</name>
    <dbReference type="NCBI Taxonomy" id="1123024"/>
    <lineage>
        <taxon>Bacteria</taxon>
        <taxon>Bacillati</taxon>
        <taxon>Actinomycetota</taxon>
        <taxon>Actinomycetes</taxon>
        <taxon>Pseudonocardiales</taxon>
        <taxon>Pseudonocardiaceae</taxon>
        <taxon>Pseudonocardia</taxon>
    </lineage>
</organism>
<reference evidence="3 4" key="1">
    <citation type="submission" date="2019-07" db="EMBL/GenBank/DDBJ databases">
        <title>Whole genome shotgun sequence of Pseudonocardia asaccharolytica NBRC 16224.</title>
        <authorList>
            <person name="Hosoyama A."/>
            <person name="Uohara A."/>
            <person name="Ohji S."/>
            <person name="Ichikawa N."/>
        </authorList>
    </citation>
    <scope>NUCLEOTIDE SEQUENCE [LARGE SCALE GENOMIC DNA]</scope>
    <source>
        <strain evidence="3 4">NBRC 16224</strain>
    </source>
</reference>
<dbReference type="Proteomes" id="UP000321328">
    <property type="component" value="Unassembled WGS sequence"/>
</dbReference>
<feature type="transmembrane region" description="Helical" evidence="2">
    <location>
        <begin position="41"/>
        <end position="62"/>
    </location>
</feature>
<dbReference type="RefSeq" id="WP_028931116.1">
    <property type="nucleotide sequence ID" value="NZ_AUII01000021.1"/>
</dbReference>
<dbReference type="EMBL" id="BJVI01000016">
    <property type="protein sequence ID" value="GEL18182.1"/>
    <property type="molecule type" value="Genomic_DNA"/>
</dbReference>
<evidence type="ECO:0000256" key="2">
    <source>
        <dbReference type="SAM" id="Phobius"/>
    </source>
</evidence>
<protein>
    <submittedName>
        <fullName evidence="3">Uncharacterized protein</fullName>
    </submittedName>
</protein>
<accession>A0A511D061</accession>